<reference evidence="5 6" key="1">
    <citation type="submission" date="2020-08" db="EMBL/GenBank/DDBJ databases">
        <title>Genomic Encyclopedia of Type Strains, Phase IV (KMG-IV): sequencing the most valuable type-strain genomes for metagenomic binning, comparative biology and taxonomic classification.</title>
        <authorList>
            <person name="Goeker M."/>
        </authorList>
    </citation>
    <scope>NUCLEOTIDE SEQUENCE [LARGE SCALE GENOMIC DNA]</scope>
    <source>
        <strain evidence="5 6">DSM 24194</strain>
    </source>
</reference>
<proteinExistence type="predicted"/>
<evidence type="ECO:0000256" key="2">
    <source>
        <dbReference type="PROSITE-ProRule" id="PRU00169"/>
    </source>
</evidence>
<dbReference type="PRINTS" id="PR00038">
    <property type="entry name" value="HTHLUXR"/>
</dbReference>
<dbReference type="PANTHER" id="PTHR43214">
    <property type="entry name" value="TWO-COMPONENT RESPONSE REGULATOR"/>
    <property type="match status" value="1"/>
</dbReference>
<name>A0A839Z184_9SPHN</name>
<dbReference type="GO" id="GO:0000160">
    <property type="term" value="P:phosphorelay signal transduction system"/>
    <property type="evidence" value="ECO:0007669"/>
    <property type="project" value="InterPro"/>
</dbReference>
<protein>
    <submittedName>
        <fullName evidence="5">FixJ family two-component response regulator</fullName>
    </submittedName>
</protein>
<dbReference type="InterPro" id="IPR001789">
    <property type="entry name" value="Sig_transdc_resp-reg_receiver"/>
</dbReference>
<sequence>MLQLYGYQVHQFRCAEAFLDLEPHLQGGVVLADLRLPNMSGLDMVAQFAPSRPDLRTIVLTAHGDVNAAVSALRVGAKDFLHKPYKEAELVEAIEKQAQTVSCSGYKFQRQAEAKAALEALTPREFEVAQLLSEGRSNKEVAHLLDISVRTAEMHRARAMERLGVRNLAQLVAVIIRAEEESSNPRIT</sequence>
<feature type="domain" description="HTH luxR-type" evidence="3">
    <location>
        <begin position="114"/>
        <end position="179"/>
    </location>
</feature>
<dbReference type="PANTHER" id="PTHR43214:SF44">
    <property type="entry name" value="TWO-COMPONENT RESPONSE REGULATOR"/>
    <property type="match status" value="1"/>
</dbReference>
<evidence type="ECO:0000313" key="6">
    <source>
        <dbReference type="Proteomes" id="UP000578569"/>
    </source>
</evidence>
<dbReference type="GO" id="GO:0006355">
    <property type="term" value="P:regulation of DNA-templated transcription"/>
    <property type="evidence" value="ECO:0007669"/>
    <property type="project" value="InterPro"/>
</dbReference>
<comment type="caution">
    <text evidence="5">The sequence shown here is derived from an EMBL/GenBank/DDBJ whole genome shotgun (WGS) entry which is preliminary data.</text>
</comment>
<evidence type="ECO:0000259" key="3">
    <source>
        <dbReference type="PROSITE" id="PS50043"/>
    </source>
</evidence>
<dbReference type="SUPFAM" id="SSF46894">
    <property type="entry name" value="C-terminal effector domain of the bipartite response regulators"/>
    <property type="match status" value="1"/>
</dbReference>
<keyword evidence="1" id="KW-0238">DNA-binding</keyword>
<dbReference type="Gene3D" id="1.10.10.10">
    <property type="entry name" value="Winged helix-like DNA-binding domain superfamily/Winged helix DNA-binding domain"/>
    <property type="match status" value="1"/>
</dbReference>
<keyword evidence="6" id="KW-1185">Reference proteome</keyword>
<accession>A0A839Z184</accession>
<dbReference type="InterPro" id="IPR016032">
    <property type="entry name" value="Sig_transdc_resp-reg_C-effctor"/>
</dbReference>
<evidence type="ECO:0000256" key="1">
    <source>
        <dbReference type="ARBA" id="ARBA00023125"/>
    </source>
</evidence>
<dbReference type="PROSITE" id="PS50043">
    <property type="entry name" value="HTH_LUXR_2"/>
    <property type="match status" value="1"/>
</dbReference>
<gene>
    <name evidence="5" type="ORF">FHS50_000476</name>
</gene>
<dbReference type="Pfam" id="PF00196">
    <property type="entry name" value="GerE"/>
    <property type="match status" value="1"/>
</dbReference>
<dbReference type="PROSITE" id="PS50110">
    <property type="entry name" value="RESPONSE_REGULATORY"/>
    <property type="match status" value="1"/>
</dbReference>
<dbReference type="SMART" id="SM00421">
    <property type="entry name" value="HTH_LUXR"/>
    <property type="match status" value="1"/>
</dbReference>
<dbReference type="EMBL" id="JACICF010000001">
    <property type="protein sequence ID" value="MBB3763453.1"/>
    <property type="molecule type" value="Genomic_DNA"/>
</dbReference>
<dbReference type="SMART" id="SM00448">
    <property type="entry name" value="REC"/>
    <property type="match status" value="1"/>
</dbReference>
<dbReference type="Proteomes" id="UP000578569">
    <property type="component" value="Unassembled WGS sequence"/>
</dbReference>
<dbReference type="InterPro" id="IPR036388">
    <property type="entry name" value="WH-like_DNA-bd_sf"/>
</dbReference>
<organism evidence="5 6">
    <name type="scientific">Sphingomicrobium lutaoense</name>
    <dbReference type="NCBI Taxonomy" id="515949"/>
    <lineage>
        <taxon>Bacteria</taxon>
        <taxon>Pseudomonadati</taxon>
        <taxon>Pseudomonadota</taxon>
        <taxon>Alphaproteobacteria</taxon>
        <taxon>Sphingomonadales</taxon>
        <taxon>Sphingomonadaceae</taxon>
        <taxon>Sphingomicrobium</taxon>
    </lineage>
</organism>
<keyword evidence="2" id="KW-0597">Phosphoprotein</keyword>
<dbReference type="InterPro" id="IPR039420">
    <property type="entry name" value="WalR-like"/>
</dbReference>
<dbReference type="AlphaFoldDB" id="A0A839Z184"/>
<dbReference type="GO" id="GO:0003677">
    <property type="term" value="F:DNA binding"/>
    <property type="evidence" value="ECO:0007669"/>
    <property type="project" value="UniProtKB-KW"/>
</dbReference>
<feature type="domain" description="Response regulatory" evidence="4">
    <location>
        <begin position="1"/>
        <end position="98"/>
    </location>
</feature>
<dbReference type="CDD" id="cd06170">
    <property type="entry name" value="LuxR_C_like"/>
    <property type="match status" value="1"/>
</dbReference>
<dbReference type="SUPFAM" id="SSF52172">
    <property type="entry name" value="CheY-like"/>
    <property type="match status" value="1"/>
</dbReference>
<evidence type="ECO:0000259" key="4">
    <source>
        <dbReference type="PROSITE" id="PS50110"/>
    </source>
</evidence>
<dbReference type="InterPro" id="IPR000792">
    <property type="entry name" value="Tscrpt_reg_LuxR_C"/>
</dbReference>
<evidence type="ECO:0000313" key="5">
    <source>
        <dbReference type="EMBL" id="MBB3763453.1"/>
    </source>
</evidence>
<dbReference type="InterPro" id="IPR011006">
    <property type="entry name" value="CheY-like_superfamily"/>
</dbReference>
<feature type="modified residue" description="4-aspartylphosphate" evidence="2">
    <location>
        <position position="33"/>
    </location>
</feature>
<dbReference type="Pfam" id="PF00072">
    <property type="entry name" value="Response_reg"/>
    <property type="match status" value="1"/>
</dbReference>
<dbReference type="Gene3D" id="3.40.50.2300">
    <property type="match status" value="1"/>
</dbReference>